<dbReference type="PANTHER" id="PTHR33155">
    <property type="entry name" value="FANTASTIC FOUR-LIKE PROTEIN (DUF3049)"/>
    <property type="match status" value="1"/>
</dbReference>
<evidence type="ECO:0000313" key="5">
    <source>
        <dbReference type="Proteomes" id="UP001180020"/>
    </source>
</evidence>
<dbReference type="PANTHER" id="PTHR33155:SF9">
    <property type="entry name" value="FANTASTIC FOUR-LIKE PROTEIN (DUF3049)"/>
    <property type="match status" value="1"/>
</dbReference>
<dbReference type="InterPro" id="IPR046431">
    <property type="entry name" value="FAF_dom"/>
</dbReference>
<feature type="compositionally biased region" description="Gly residues" evidence="2">
    <location>
        <begin position="210"/>
        <end position="219"/>
    </location>
</feature>
<evidence type="ECO:0000313" key="4">
    <source>
        <dbReference type="EMBL" id="KAK1310902.1"/>
    </source>
</evidence>
<evidence type="ECO:0000256" key="2">
    <source>
        <dbReference type="SAM" id="MobiDB-lite"/>
    </source>
</evidence>
<gene>
    <name evidence="4" type="ORF">QJS10_CPA08g01455</name>
</gene>
<organism evidence="4 5">
    <name type="scientific">Acorus calamus</name>
    <name type="common">Sweet flag</name>
    <dbReference type="NCBI Taxonomy" id="4465"/>
    <lineage>
        <taxon>Eukaryota</taxon>
        <taxon>Viridiplantae</taxon>
        <taxon>Streptophyta</taxon>
        <taxon>Embryophyta</taxon>
        <taxon>Tracheophyta</taxon>
        <taxon>Spermatophyta</taxon>
        <taxon>Magnoliopsida</taxon>
        <taxon>Liliopsida</taxon>
        <taxon>Acoraceae</taxon>
        <taxon>Acorus</taxon>
    </lineage>
</organism>
<feature type="domain" description="FAF" evidence="3">
    <location>
        <begin position="130"/>
        <end position="183"/>
    </location>
</feature>
<accession>A0AAV9ECE8</accession>
<name>A0AAV9ECE8_ACOCL</name>
<proteinExistence type="inferred from homology"/>
<comment type="similarity">
    <text evidence="1">Belongs to the fantastic four family.</text>
</comment>
<comment type="caution">
    <text evidence="4">The sequence shown here is derived from an EMBL/GenBank/DDBJ whole genome shotgun (WGS) entry which is preliminary data.</text>
</comment>
<feature type="compositionally biased region" description="Acidic residues" evidence="2">
    <location>
        <begin position="190"/>
        <end position="209"/>
    </location>
</feature>
<keyword evidence="5" id="KW-1185">Reference proteome</keyword>
<reference evidence="4" key="2">
    <citation type="submission" date="2023-06" db="EMBL/GenBank/DDBJ databases">
        <authorList>
            <person name="Ma L."/>
            <person name="Liu K.-W."/>
            <person name="Li Z."/>
            <person name="Hsiao Y.-Y."/>
            <person name="Qi Y."/>
            <person name="Fu T."/>
            <person name="Tang G."/>
            <person name="Zhang D."/>
            <person name="Sun W.-H."/>
            <person name="Liu D.-K."/>
            <person name="Li Y."/>
            <person name="Chen G.-Z."/>
            <person name="Liu X.-D."/>
            <person name="Liao X.-Y."/>
            <person name="Jiang Y.-T."/>
            <person name="Yu X."/>
            <person name="Hao Y."/>
            <person name="Huang J."/>
            <person name="Zhao X.-W."/>
            <person name="Ke S."/>
            <person name="Chen Y.-Y."/>
            <person name="Wu W.-L."/>
            <person name="Hsu J.-L."/>
            <person name="Lin Y.-F."/>
            <person name="Huang M.-D."/>
            <person name="Li C.-Y."/>
            <person name="Huang L."/>
            <person name="Wang Z.-W."/>
            <person name="Zhao X."/>
            <person name="Zhong W.-Y."/>
            <person name="Peng D.-H."/>
            <person name="Ahmad S."/>
            <person name="Lan S."/>
            <person name="Zhang J.-S."/>
            <person name="Tsai W.-C."/>
            <person name="Van De Peer Y."/>
            <person name="Liu Z.-J."/>
        </authorList>
    </citation>
    <scope>NUCLEOTIDE SEQUENCE</scope>
    <source>
        <strain evidence="4">CP</strain>
        <tissue evidence="4">Leaves</tissue>
    </source>
</reference>
<reference evidence="4" key="1">
    <citation type="journal article" date="2023" name="Nat. Commun.">
        <title>Diploid and tetraploid genomes of Acorus and the evolution of monocots.</title>
        <authorList>
            <person name="Ma L."/>
            <person name="Liu K.W."/>
            <person name="Li Z."/>
            <person name="Hsiao Y.Y."/>
            <person name="Qi Y."/>
            <person name="Fu T."/>
            <person name="Tang G.D."/>
            <person name="Zhang D."/>
            <person name="Sun W.H."/>
            <person name="Liu D.K."/>
            <person name="Li Y."/>
            <person name="Chen G.Z."/>
            <person name="Liu X.D."/>
            <person name="Liao X.Y."/>
            <person name="Jiang Y.T."/>
            <person name="Yu X."/>
            <person name="Hao Y."/>
            <person name="Huang J."/>
            <person name="Zhao X.W."/>
            <person name="Ke S."/>
            <person name="Chen Y.Y."/>
            <person name="Wu W.L."/>
            <person name="Hsu J.L."/>
            <person name="Lin Y.F."/>
            <person name="Huang M.D."/>
            <person name="Li C.Y."/>
            <person name="Huang L."/>
            <person name="Wang Z.W."/>
            <person name="Zhao X."/>
            <person name="Zhong W.Y."/>
            <person name="Peng D.H."/>
            <person name="Ahmad S."/>
            <person name="Lan S."/>
            <person name="Zhang J.S."/>
            <person name="Tsai W.C."/>
            <person name="Van de Peer Y."/>
            <person name="Liu Z.J."/>
        </authorList>
    </citation>
    <scope>NUCLEOTIDE SEQUENCE</scope>
    <source>
        <strain evidence="4">CP</strain>
    </source>
</reference>
<dbReference type="Proteomes" id="UP001180020">
    <property type="component" value="Unassembled WGS sequence"/>
</dbReference>
<dbReference type="EMBL" id="JAUJYO010000008">
    <property type="protein sequence ID" value="KAK1310902.1"/>
    <property type="molecule type" value="Genomic_DNA"/>
</dbReference>
<dbReference type="InterPro" id="IPR021410">
    <property type="entry name" value="FAF"/>
</dbReference>
<evidence type="ECO:0000259" key="3">
    <source>
        <dbReference type="Pfam" id="PF11250"/>
    </source>
</evidence>
<protein>
    <recommendedName>
        <fullName evidence="3">FAF domain-containing protein</fullName>
    </recommendedName>
</protein>
<feature type="region of interest" description="Disordered" evidence="2">
    <location>
        <begin position="185"/>
        <end position="219"/>
    </location>
</feature>
<dbReference type="Pfam" id="PF11250">
    <property type="entry name" value="FAF"/>
    <property type="match status" value="1"/>
</dbReference>
<evidence type="ECO:0000256" key="1">
    <source>
        <dbReference type="ARBA" id="ARBA00008690"/>
    </source>
</evidence>
<dbReference type="AlphaFoldDB" id="A0AAV9ECE8"/>
<feature type="compositionally biased region" description="Basic and acidic residues" evidence="2">
    <location>
        <begin position="53"/>
        <end position="64"/>
    </location>
</feature>
<feature type="region of interest" description="Disordered" evidence="2">
    <location>
        <begin position="53"/>
        <end position="74"/>
    </location>
</feature>
<sequence length="219" mass="24972">MAACSSLDRLFETPLPENPTLLQSIDSWKQLHPPTTTTSSSSTLTELFGELHFKEDPLKPKPHPESPASYHRSSDSLQFCTEGLGFESFDDVEDSKSESGSEDYLEEQIYQHRRTTATTRRAETTRRMMNLPPPITSIGRGGKPWVYLKGYREEGRFVLREIRIPTQELLHASREDGRLRLSFVQHEDHIEEGEEEENEEDLEEEEEEVGGGGDGDSFK</sequence>